<keyword evidence="1" id="KW-0784">Thiamine biosynthesis</keyword>
<feature type="binding site" evidence="1">
    <location>
        <position position="57"/>
    </location>
    <ligand>
        <name>substrate</name>
    </ligand>
</feature>
<dbReference type="Gene3D" id="3.90.650.10">
    <property type="entry name" value="PurM-like C-terminal domain"/>
    <property type="match status" value="1"/>
</dbReference>
<dbReference type="PANTHER" id="PTHR30270">
    <property type="entry name" value="THIAMINE-MONOPHOSPHATE KINASE"/>
    <property type="match status" value="1"/>
</dbReference>
<evidence type="ECO:0000256" key="1">
    <source>
        <dbReference type="HAMAP-Rule" id="MF_02128"/>
    </source>
</evidence>
<keyword evidence="1 4" id="KW-0808">Transferase</keyword>
<organism evidence="4 5">
    <name type="scientific">Paenibacillus hemerocallicola</name>
    <dbReference type="NCBI Taxonomy" id="1172614"/>
    <lineage>
        <taxon>Bacteria</taxon>
        <taxon>Bacillati</taxon>
        <taxon>Bacillota</taxon>
        <taxon>Bacilli</taxon>
        <taxon>Bacillales</taxon>
        <taxon>Paenibacillaceae</taxon>
        <taxon>Paenibacillus</taxon>
    </lineage>
</organism>
<comment type="miscellaneous">
    <text evidence="1">Reaction mechanism of ThiL seems to utilize a direct, inline transfer of the gamma-phosphate of ATP to TMP rather than a phosphorylated enzyme intermediate.</text>
</comment>
<feature type="binding site" evidence="1">
    <location>
        <begin position="126"/>
        <end position="127"/>
    </location>
    <ligand>
        <name>ATP</name>
        <dbReference type="ChEBI" id="CHEBI:30616"/>
    </ligand>
</feature>
<feature type="binding site" evidence="1">
    <location>
        <position position="48"/>
    </location>
    <ligand>
        <name>Mg(2+)</name>
        <dbReference type="ChEBI" id="CHEBI:18420"/>
        <label>4</label>
    </ligand>
</feature>
<dbReference type="EMBL" id="VDCQ01000008">
    <property type="protein sequence ID" value="TNJ66895.1"/>
    <property type="molecule type" value="Genomic_DNA"/>
</dbReference>
<dbReference type="SUPFAM" id="SSF56042">
    <property type="entry name" value="PurM C-terminal domain-like"/>
    <property type="match status" value="1"/>
</dbReference>
<dbReference type="NCBIfam" id="TIGR01379">
    <property type="entry name" value="thiL"/>
    <property type="match status" value="1"/>
</dbReference>
<feature type="binding site" evidence="1">
    <location>
        <position position="33"/>
    </location>
    <ligand>
        <name>Mg(2+)</name>
        <dbReference type="ChEBI" id="CHEBI:18420"/>
        <label>3</label>
    </ligand>
</feature>
<feature type="binding site" evidence="1">
    <location>
        <position position="346"/>
    </location>
    <ligand>
        <name>substrate</name>
    </ligand>
</feature>
<keyword evidence="1" id="KW-0547">Nucleotide-binding</keyword>
<dbReference type="RefSeq" id="WP_139601698.1">
    <property type="nucleotide sequence ID" value="NZ_VDCQ01000008.1"/>
</dbReference>
<feature type="binding site" evidence="1">
    <location>
        <position position="153"/>
    </location>
    <ligand>
        <name>ATP</name>
        <dbReference type="ChEBI" id="CHEBI:30616"/>
    </ligand>
</feature>
<feature type="binding site" evidence="1">
    <location>
        <position position="281"/>
    </location>
    <ligand>
        <name>substrate</name>
    </ligand>
</feature>
<dbReference type="UniPathway" id="UPA00060">
    <property type="reaction ID" value="UER00142"/>
</dbReference>
<dbReference type="Gene3D" id="3.30.1330.10">
    <property type="entry name" value="PurM-like, N-terminal domain"/>
    <property type="match status" value="1"/>
</dbReference>
<feature type="binding site" evidence="1">
    <location>
        <position position="79"/>
    </location>
    <ligand>
        <name>Mg(2+)</name>
        <dbReference type="ChEBI" id="CHEBI:18420"/>
        <label>2</label>
    </ligand>
</feature>
<feature type="binding site" evidence="1">
    <location>
        <position position="79"/>
    </location>
    <ligand>
        <name>Mg(2+)</name>
        <dbReference type="ChEBI" id="CHEBI:18420"/>
        <label>4</label>
    </ligand>
</feature>
<keyword evidence="1" id="KW-0479">Metal-binding</keyword>
<comment type="function">
    <text evidence="1">Catalyzes the ATP-dependent phosphorylation of thiamine-monophosphate (TMP) to form thiamine-pyrophosphate (TPP), the active form of vitamin B1.</text>
</comment>
<reference evidence="4 5" key="1">
    <citation type="submission" date="2019-05" db="EMBL/GenBank/DDBJ databases">
        <title>We sequenced the genome of Paenibacillus hemerocallicola KCTC 33185 for further insight into its adaptation and study the phylogeny of Paenibacillus.</title>
        <authorList>
            <person name="Narsing Rao M.P."/>
        </authorList>
    </citation>
    <scope>NUCLEOTIDE SEQUENCE [LARGE SCALE GENOMIC DNA]</scope>
    <source>
        <strain evidence="4 5">KCTC 33185</strain>
    </source>
</reference>
<dbReference type="GO" id="GO:0009228">
    <property type="term" value="P:thiamine biosynthetic process"/>
    <property type="evidence" value="ECO:0007669"/>
    <property type="project" value="UniProtKB-KW"/>
</dbReference>
<comment type="pathway">
    <text evidence="1">Cofactor biosynthesis; thiamine diphosphate biosynthesis; thiamine diphosphate from thiamine phosphate: step 1/1.</text>
</comment>
<comment type="catalytic activity">
    <reaction evidence="1">
        <text>thiamine phosphate + ATP = thiamine diphosphate + ADP</text>
        <dbReference type="Rhea" id="RHEA:15913"/>
        <dbReference type="ChEBI" id="CHEBI:30616"/>
        <dbReference type="ChEBI" id="CHEBI:37575"/>
        <dbReference type="ChEBI" id="CHEBI:58937"/>
        <dbReference type="ChEBI" id="CHEBI:456216"/>
        <dbReference type="EC" id="2.7.4.16"/>
    </reaction>
</comment>
<evidence type="ECO:0000313" key="5">
    <source>
        <dbReference type="Proteomes" id="UP000307943"/>
    </source>
</evidence>
<feature type="binding site" evidence="1">
    <location>
        <position position="50"/>
    </location>
    <ligand>
        <name>Mg(2+)</name>
        <dbReference type="ChEBI" id="CHEBI:18420"/>
        <label>1</label>
    </ligand>
</feature>
<accession>A0A5C4TDB9</accession>
<keyword evidence="1" id="KW-0460">Magnesium</keyword>
<dbReference type="PANTHER" id="PTHR30270:SF0">
    <property type="entry name" value="THIAMINE-MONOPHOSPHATE KINASE"/>
    <property type="match status" value="1"/>
</dbReference>
<sequence>MDEFALIRMLNRSRSTVVSDHPESGVSVGIGDDAAVLRPTGGKELVVSCDTMVESVHFKPETMTYEDIGYKAMASSLSDIAAMGAEPRWALVALAAPRSSSPERLRELYDGLYACAERYGTSIVGGDTASSPSGLTVTVTVIGEAGAGGSLLRSAAKAGDAVFITGPLGGSAAGLRFLLERGGLAGPLEELPERIRPLARAHRLPEPRIDAGRLLARAKPGMCGALNDISDGLASEAWEIAEASGVQVTLYGDRIPVSDELRDYAAASAHDPLDWALYGGEDYELVGTVRQEYAAELASTFERAGKRIWFVGEVDSAVTGSADGKVGVTLVRAGADAGVPVGKRGYNHFA</sequence>
<comment type="caution">
    <text evidence="4">The sequence shown here is derived from an EMBL/GenBank/DDBJ whole genome shotgun (WGS) entry which is preliminary data.</text>
</comment>
<dbReference type="InterPro" id="IPR036921">
    <property type="entry name" value="PurM-like_N_sf"/>
</dbReference>
<evidence type="ECO:0000259" key="3">
    <source>
        <dbReference type="Pfam" id="PF02769"/>
    </source>
</evidence>
<evidence type="ECO:0000313" key="4">
    <source>
        <dbReference type="EMBL" id="TNJ66895.1"/>
    </source>
</evidence>
<dbReference type="GO" id="GO:0009030">
    <property type="term" value="F:thiamine-phosphate kinase activity"/>
    <property type="evidence" value="ECO:0007669"/>
    <property type="project" value="UniProtKB-UniRule"/>
</dbReference>
<name>A0A5C4TDB9_9BACL</name>
<feature type="binding site" evidence="1">
    <location>
        <position position="50"/>
    </location>
    <ligand>
        <name>Mg(2+)</name>
        <dbReference type="ChEBI" id="CHEBI:18420"/>
        <label>2</label>
    </ligand>
</feature>
<feature type="domain" description="PurM-like N-terminal" evidence="2">
    <location>
        <begin position="31"/>
        <end position="144"/>
    </location>
</feature>
<dbReference type="Pfam" id="PF02769">
    <property type="entry name" value="AIRS_C"/>
    <property type="match status" value="1"/>
</dbReference>
<feature type="binding site" evidence="1">
    <location>
        <position position="79"/>
    </location>
    <ligand>
        <name>Mg(2+)</name>
        <dbReference type="ChEBI" id="CHEBI:18420"/>
        <label>3</label>
    </ligand>
</feature>
<dbReference type="EC" id="2.7.4.16" evidence="1"/>
<feature type="domain" description="PurM-like C-terminal" evidence="3">
    <location>
        <begin position="157"/>
        <end position="316"/>
    </location>
</feature>
<feature type="binding site" evidence="1">
    <location>
        <position position="230"/>
    </location>
    <ligand>
        <name>ATP</name>
        <dbReference type="ChEBI" id="CHEBI:30616"/>
    </ligand>
</feature>
<dbReference type="GO" id="GO:0000287">
    <property type="term" value="F:magnesium ion binding"/>
    <property type="evidence" value="ECO:0007669"/>
    <property type="project" value="UniProtKB-UniRule"/>
</dbReference>
<comment type="caution">
    <text evidence="1">Lacks conserved residue(s) required for the propagation of feature annotation.</text>
</comment>
<dbReference type="GO" id="GO:0009229">
    <property type="term" value="P:thiamine diphosphate biosynthetic process"/>
    <property type="evidence" value="ECO:0007669"/>
    <property type="project" value="UniProtKB-UniRule"/>
</dbReference>
<protein>
    <recommendedName>
        <fullName evidence="1">Thiamine-monophosphate kinase</fullName>
        <shortName evidence="1">TMP kinase</shortName>
        <shortName evidence="1">Thiamine-phosphate kinase</shortName>
        <ecNumber evidence="1">2.7.4.16</ecNumber>
    </recommendedName>
</protein>
<feature type="binding site" evidence="1">
    <location>
        <position position="127"/>
    </location>
    <ligand>
        <name>Mg(2+)</name>
        <dbReference type="ChEBI" id="CHEBI:18420"/>
        <label>1</label>
    </ligand>
</feature>
<proteinExistence type="inferred from homology"/>
<dbReference type="InterPro" id="IPR010918">
    <property type="entry name" value="PurM-like_C_dom"/>
</dbReference>
<dbReference type="HAMAP" id="MF_02128">
    <property type="entry name" value="TMP_kinase"/>
    <property type="match status" value="1"/>
</dbReference>
<feature type="binding site" evidence="1">
    <location>
        <position position="33"/>
    </location>
    <ligand>
        <name>Mg(2+)</name>
        <dbReference type="ChEBI" id="CHEBI:18420"/>
        <label>4</label>
    </ligand>
</feature>
<keyword evidence="1 4" id="KW-0418">Kinase</keyword>
<feature type="binding site" evidence="1">
    <location>
        <position position="231"/>
    </location>
    <ligand>
        <name>Mg(2+)</name>
        <dbReference type="ChEBI" id="CHEBI:18420"/>
        <label>5</label>
    </ligand>
</feature>
<dbReference type="AlphaFoldDB" id="A0A5C4TDB9"/>
<feature type="binding site" evidence="1">
    <location>
        <position position="228"/>
    </location>
    <ligand>
        <name>Mg(2+)</name>
        <dbReference type="ChEBI" id="CHEBI:18420"/>
        <label>3</label>
    </ligand>
</feature>
<dbReference type="GO" id="GO:0005524">
    <property type="term" value="F:ATP binding"/>
    <property type="evidence" value="ECO:0007669"/>
    <property type="project" value="UniProtKB-UniRule"/>
</dbReference>
<dbReference type="Proteomes" id="UP000307943">
    <property type="component" value="Unassembled WGS sequence"/>
</dbReference>
<dbReference type="PIRSF" id="PIRSF005303">
    <property type="entry name" value="Thiam_monoph_kin"/>
    <property type="match status" value="1"/>
</dbReference>
<dbReference type="SUPFAM" id="SSF55326">
    <property type="entry name" value="PurM N-terminal domain-like"/>
    <property type="match status" value="1"/>
</dbReference>
<dbReference type="InterPro" id="IPR036676">
    <property type="entry name" value="PurM-like_C_sf"/>
</dbReference>
<comment type="similarity">
    <text evidence="1">Belongs to the thiamine-monophosphate kinase family.</text>
</comment>
<dbReference type="InterPro" id="IPR016188">
    <property type="entry name" value="PurM-like_N"/>
</dbReference>
<dbReference type="CDD" id="cd02194">
    <property type="entry name" value="ThiL"/>
    <property type="match status" value="1"/>
</dbReference>
<keyword evidence="5" id="KW-1185">Reference proteome</keyword>
<dbReference type="OrthoDB" id="9802811at2"/>
<dbReference type="Pfam" id="PF00586">
    <property type="entry name" value="AIRS"/>
    <property type="match status" value="1"/>
</dbReference>
<evidence type="ECO:0000259" key="2">
    <source>
        <dbReference type="Pfam" id="PF00586"/>
    </source>
</evidence>
<keyword evidence="1" id="KW-0067">ATP-binding</keyword>
<dbReference type="InterPro" id="IPR006283">
    <property type="entry name" value="ThiL-like"/>
</dbReference>
<gene>
    <name evidence="1 4" type="primary">thiL</name>
    <name evidence="4" type="ORF">FE784_07780</name>
</gene>
<feature type="binding site" evidence="1">
    <location>
        <position position="109"/>
    </location>
    <ligand>
        <name>ATP</name>
        <dbReference type="ChEBI" id="CHEBI:30616"/>
    </ligand>
</feature>